<organism evidence="11 12">
    <name type="scientific">Hephaestia caeni</name>
    <dbReference type="NCBI Taxonomy" id="645617"/>
    <lineage>
        <taxon>Bacteria</taxon>
        <taxon>Pseudomonadati</taxon>
        <taxon>Pseudomonadota</taxon>
        <taxon>Alphaproteobacteria</taxon>
        <taxon>Sphingomonadales</taxon>
        <taxon>Sphingomonadaceae</taxon>
        <taxon>Hephaestia</taxon>
    </lineage>
</organism>
<evidence type="ECO:0000256" key="4">
    <source>
        <dbReference type="ARBA" id="ARBA00022448"/>
    </source>
</evidence>
<accession>A0A397PB02</accession>
<proteinExistence type="inferred from homology"/>
<evidence type="ECO:0000313" key="12">
    <source>
        <dbReference type="Proteomes" id="UP000266568"/>
    </source>
</evidence>
<sequence>MRLSRLSKGRWLLVALTLPIALVALLPLRLAVGWVASDARGLSARGVHGSIWDGTIEQMRVGALPLGTLDAALSPLPLLLGRVRLNLARPANGASALHGTITIGHDRVGVDHLTASLPTAGLLAPLPIGALDVDDASVRFVRGRCDHAEGRVRARLDGALPGVARAQGLTGSIRCDGTRARLALASQSGQERLDLSIGATGDYIADARIAEPDPALEPTLTALGFVRVPGGFRLRTTGALE</sequence>
<comment type="subcellular location">
    <subcellularLocation>
        <location evidence="1">Cell inner membrane</location>
    </subcellularLocation>
</comment>
<dbReference type="GO" id="GO:0015627">
    <property type="term" value="C:type II protein secretion system complex"/>
    <property type="evidence" value="ECO:0007669"/>
    <property type="project" value="InterPro"/>
</dbReference>
<comment type="caution">
    <text evidence="11">The sequence shown here is derived from an EMBL/GenBank/DDBJ whole genome shotgun (WGS) entry which is preliminary data.</text>
</comment>
<evidence type="ECO:0000256" key="10">
    <source>
        <dbReference type="ARBA" id="ARBA00030772"/>
    </source>
</evidence>
<protein>
    <recommendedName>
        <fullName evidence="3">Type II secretion system protein N</fullName>
    </recommendedName>
    <alternativeName>
        <fullName evidence="10">General secretion pathway protein N</fullName>
    </alternativeName>
</protein>
<evidence type="ECO:0000256" key="5">
    <source>
        <dbReference type="ARBA" id="ARBA00022475"/>
    </source>
</evidence>
<dbReference type="RefSeq" id="WP_119034103.1">
    <property type="nucleotide sequence ID" value="NZ_QXDC01000002.1"/>
</dbReference>
<keyword evidence="8" id="KW-0653">Protein transport</keyword>
<evidence type="ECO:0000256" key="1">
    <source>
        <dbReference type="ARBA" id="ARBA00004533"/>
    </source>
</evidence>
<keyword evidence="6" id="KW-0997">Cell inner membrane</keyword>
<dbReference type="GO" id="GO:0015628">
    <property type="term" value="P:protein secretion by the type II secretion system"/>
    <property type="evidence" value="ECO:0007669"/>
    <property type="project" value="InterPro"/>
</dbReference>
<evidence type="ECO:0000256" key="7">
    <source>
        <dbReference type="ARBA" id="ARBA00022692"/>
    </source>
</evidence>
<dbReference type="Pfam" id="PF01203">
    <property type="entry name" value="T2SSN"/>
    <property type="match status" value="1"/>
</dbReference>
<evidence type="ECO:0000313" key="11">
    <source>
        <dbReference type="EMBL" id="RIA45573.1"/>
    </source>
</evidence>
<reference evidence="11 12" key="1">
    <citation type="submission" date="2018-08" db="EMBL/GenBank/DDBJ databases">
        <title>Genomic Encyclopedia of Type Strains, Phase IV (KMG-IV): sequencing the most valuable type-strain genomes for metagenomic binning, comparative biology and taxonomic classification.</title>
        <authorList>
            <person name="Goeker M."/>
        </authorList>
    </citation>
    <scope>NUCLEOTIDE SEQUENCE [LARGE SCALE GENOMIC DNA]</scope>
    <source>
        <strain evidence="11 12">DSM 25527</strain>
    </source>
</reference>
<dbReference type="InterPro" id="IPR022792">
    <property type="entry name" value="T2SS_protein-GspN"/>
</dbReference>
<evidence type="ECO:0000256" key="2">
    <source>
        <dbReference type="ARBA" id="ARBA00007208"/>
    </source>
</evidence>
<dbReference type="EMBL" id="QXDC01000002">
    <property type="protein sequence ID" value="RIA45573.1"/>
    <property type="molecule type" value="Genomic_DNA"/>
</dbReference>
<dbReference type="Proteomes" id="UP000266568">
    <property type="component" value="Unassembled WGS sequence"/>
</dbReference>
<keyword evidence="4" id="KW-0813">Transport</keyword>
<keyword evidence="12" id="KW-1185">Reference proteome</keyword>
<keyword evidence="7" id="KW-0812">Transmembrane</keyword>
<gene>
    <name evidence="11" type="ORF">DFR49_0093</name>
</gene>
<name>A0A397PB02_9SPHN</name>
<dbReference type="GO" id="GO:0005886">
    <property type="term" value="C:plasma membrane"/>
    <property type="evidence" value="ECO:0007669"/>
    <property type="project" value="UniProtKB-SubCell"/>
</dbReference>
<comment type="similarity">
    <text evidence="2">Belongs to the GSP N family.</text>
</comment>
<evidence type="ECO:0000256" key="9">
    <source>
        <dbReference type="ARBA" id="ARBA00023136"/>
    </source>
</evidence>
<dbReference type="AlphaFoldDB" id="A0A397PB02"/>
<evidence type="ECO:0000256" key="3">
    <source>
        <dbReference type="ARBA" id="ARBA00021563"/>
    </source>
</evidence>
<evidence type="ECO:0000256" key="6">
    <source>
        <dbReference type="ARBA" id="ARBA00022519"/>
    </source>
</evidence>
<dbReference type="OrthoDB" id="7477467at2"/>
<keyword evidence="5" id="KW-1003">Cell membrane</keyword>
<evidence type="ECO:0000256" key="8">
    <source>
        <dbReference type="ARBA" id="ARBA00022927"/>
    </source>
</evidence>
<keyword evidence="9" id="KW-0472">Membrane</keyword>